<evidence type="ECO:0000313" key="3">
    <source>
        <dbReference type="Proteomes" id="UP000186583"/>
    </source>
</evidence>
<protein>
    <submittedName>
        <fullName evidence="2">Uncharacterized protein</fullName>
    </submittedName>
</protein>
<gene>
    <name evidence="2" type="ORF">CCHL11_02718</name>
</gene>
<dbReference type="EMBL" id="MPGH01000027">
    <property type="protein sequence ID" value="OLN95752.1"/>
    <property type="molecule type" value="Genomic_DNA"/>
</dbReference>
<proteinExistence type="predicted"/>
<dbReference type="STRING" id="708187.A0A1Q8S2W8"/>
<dbReference type="AlphaFoldDB" id="A0A1Q8S2W8"/>
<dbReference type="Proteomes" id="UP000186583">
    <property type="component" value="Unassembled WGS sequence"/>
</dbReference>
<keyword evidence="1" id="KW-0812">Transmembrane</keyword>
<name>A0A1Q8S2W8_9PEZI</name>
<keyword evidence="1" id="KW-1133">Transmembrane helix</keyword>
<dbReference type="OrthoDB" id="5241710at2759"/>
<feature type="transmembrane region" description="Helical" evidence="1">
    <location>
        <begin position="36"/>
        <end position="55"/>
    </location>
</feature>
<evidence type="ECO:0000256" key="1">
    <source>
        <dbReference type="SAM" id="Phobius"/>
    </source>
</evidence>
<feature type="transmembrane region" description="Helical" evidence="1">
    <location>
        <begin position="12"/>
        <end position="30"/>
    </location>
</feature>
<comment type="caution">
    <text evidence="2">The sequence shown here is derived from an EMBL/GenBank/DDBJ whole genome shotgun (WGS) entry which is preliminary data.</text>
</comment>
<keyword evidence="1" id="KW-0472">Membrane</keyword>
<feature type="transmembrane region" description="Helical" evidence="1">
    <location>
        <begin position="108"/>
        <end position="128"/>
    </location>
</feature>
<accession>A0A1Q8S2W8</accession>
<reference evidence="2 3" key="1">
    <citation type="submission" date="2016-11" db="EMBL/GenBank/DDBJ databases">
        <title>Draft Genome Assembly of Colletotrichum chlorophyti a pathogen of herbaceous plants.</title>
        <authorList>
            <person name="Gan P."/>
            <person name="Narusaka M."/>
            <person name="Tsushima A."/>
            <person name="Narusaka Y."/>
            <person name="Takano Y."/>
            <person name="Shirasu K."/>
        </authorList>
    </citation>
    <scope>NUCLEOTIDE SEQUENCE [LARGE SCALE GENOMIC DNA]</scope>
    <source>
        <strain evidence="2 3">NTL11</strain>
    </source>
</reference>
<sequence>MTSPSNNIILRRLTLFPFPPAFILLLAHGLASEQAFPALGILPLAASAVLALFILNRDVVAALGSPVQALSESNVFWADVLLAALHLGFLIPSWILLIQPWRREQIVLGTYGTVFMMLDLGVHLWIALPQVIHLIASRNCSCPHCRSAAKTGYFSSNVSEYTPLSDGDGDADPEIVSRDLEEGTGNVHL</sequence>
<organism evidence="2 3">
    <name type="scientific">Colletotrichum chlorophyti</name>
    <dbReference type="NCBI Taxonomy" id="708187"/>
    <lineage>
        <taxon>Eukaryota</taxon>
        <taxon>Fungi</taxon>
        <taxon>Dikarya</taxon>
        <taxon>Ascomycota</taxon>
        <taxon>Pezizomycotina</taxon>
        <taxon>Sordariomycetes</taxon>
        <taxon>Hypocreomycetidae</taxon>
        <taxon>Glomerellales</taxon>
        <taxon>Glomerellaceae</taxon>
        <taxon>Colletotrichum</taxon>
    </lineage>
</organism>
<keyword evidence="3" id="KW-1185">Reference proteome</keyword>
<feature type="transmembrane region" description="Helical" evidence="1">
    <location>
        <begin position="76"/>
        <end position="96"/>
    </location>
</feature>
<evidence type="ECO:0000313" key="2">
    <source>
        <dbReference type="EMBL" id="OLN95752.1"/>
    </source>
</evidence>